<proteinExistence type="predicted"/>
<accession>A0ABR2F1M5</accession>
<evidence type="ECO:0000259" key="3">
    <source>
        <dbReference type="Pfam" id="PF20073"/>
    </source>
</evidence>
<dbReference type="SUPFAM" id="SSF52540">
    <property type="entry name" value="P-loop containing nucleoside triphosphate hydrolases"/>
    <property type="match status" value="1"/>
</dbReference>
<comment type="caution">
    <text evidence="4">The sequence shown here is derived from an EMBL/GenBank/DDBJ whole genome shotgun (WGS) entry which is preliminary data.</text>
</comment>
<protein>
    <submittedName>
        <fullName evidence="4">Uncharacterized protein</fullName>
    </submittedName>
</protein>
<dbReference type="InterPro" id="IPR045529">
    <property type="entry name" value="DUF6469"/>
</dbReference>
<evidence type="ECO:0000259" key="2">
    <source>
        <dbReference type="Pfam" id="PF13087"/>
    </source>
</evidence>
<dbReference type="InterPro" id="IPR041677">
    <property type="entry name" value="DNA2/NAM7_AAA_11"/>
</dbReference>
<sequence length="942" mass="106502">MQMIEFARKVVSTMEGRSSSLIDFVFSWSIQDALNPNLYKSQVKKIPETFISTEEYFSSFLAPLVEETHADLLSAMTRLSRAPSYQLSSTEREINYRAPTDFSYKIVLRKARNSTPSGLVEYRPQGGDLAALTDVRPTCISDLNRPTMPFVLAYVQAMDDDKISIRSSKPIMIEQTMQSYQNKHIDLFYIFLTNVTTNIRIWKALHPDPLLGNLQMIYKVIHMNADDGEDCARCLFENNFVTVPSLESYGLNDSQEAAIASCIKTWRCCHQNSVKLIWGPPGTGKTKTIGLLLLVLLGMKCQTITCAPTLIALTELASRLVRLVADAQGQHGRYVTYRKLGINLDDNHEMEDENSSRGNETCEGNTLTLQEFVKKRFSVYKERLKFCVVNLYTHLPTHHISLEVVKNMMVALDSLGLIETLLNSYDYGDEGLRGTLYDTEKESEFVGHFAKLRAAIKSCLPMLKSLTHSFQVPDITHRFLIKNMCLDNACVLFCTASSSYKLNTERTRKLDLLVIDEAAQLKECESTIPFQLSGLRHAVLIGDERQLPAMIRSKLEQISGEAGYGRSTFERLVPLGQKKHLFNVQYRMHPAISSFPNKAFYDGLILDATMVKHRSHEKRFLHGNMYGAYSFINVAYGKEQFGHLLSKKNMVEVAVVCNIVASLFKGFSATNQRMSIGIISPYTAQVHAIEERLEKKYSGYSDRGFTVSIRSVDGFQGGEEDVIIISTVRSNINGSIGFLSNPQRANVSLTRARHCLWILGNEATLVKSDSVWTKLVTDAKRRGCFFNADEDKHLAEAVVTALIELEQFNTLLTTDSPLFKHARWRVCFGDDFHKSVGLIKNKEIHKQLEKLASGWRDEKLKQKDECSFGVLVEAYPVSGELNLVWSMQVETLKGDSEWMQVLKVWDIVASSDIAEAAHRLHILFAEYAENKISRCKYQCLEG</sequence>
<dbReference type="InterPro" id="IPR047187">
    <property type="entry name" value="SF1_C_Upf1"/>
</dbReference>
<organism evidence="4 5">
    <name type="scientific">Hibiscus sabdariffa</name>
    <name type="common">roselle</name>
    <dbReference type="NCBI Taxonomy" id="183260"/>
    <lineage>
        <taxon>Eukaryota</taxon>
        <taxon>Viridiplantae</taxon>
        <taxon>Streptophyta</taxon>
        <taxon>Embryophyta</taxon>
        <taxon>Tracheophyta</taxon>
        <taxon>Spermatophyta</taxon>
        <taxon>Magnoliopsida</taxon>
        <taxon>eudicotyledons</taxon>
        <taxon>Gunneridae</taxon>
        <taxon>Pentapetalae</taxon>
        <taxon>rosids</taxon>
        <taxon>malvids</taxon>
        <taxon>Malvales</taxon>
        <taxon>Malvaceae</taxon>
        <taxon>Malvoideae</taxon>
        <taxon>Hibiscus</taxon>
    </lineage>
</organism>
<dbReference type="InterPro" id="IPR027417">
    <property type="entry name" value="P-loop_NTPase"/>
</dbReference>
<feature type="domain" description="DNA2/NAM7 helicase-like C-terminal" evidence="2">
    <location>
        <begin position="564"/>
        <end position="762"/>
    </location>
</feature>
<evidence type="ECO:0000313" key="4">
    <source>
        <dbReference type="EMBL" id="KAK8568840.1"/>
    </source>
</evidence>
<evidence type="ECO:0000313" key="5">
    <source>
        <dbReference type="Proteomes" id="UP001472677"/>
    </source>
</evidence>
<feature type="domain" description="DNA2/NAM7 helicase helicase" evidence="1">
    <location>
        <begin position="251"/>
        <end position="554"/>
    </location>
</feature>
<name>A0ABR2F1M5_9ROSI</name>
<feature type="domain" description="DUF6469" evidence="3">
    <location>
        <begin position="118"/>
        <end position="206"/>
    </location>
</feature>
<dbReference type="Pfam" id="PF13086">
    <property type="entry name" value="AAA_11"/>
    <property type="match status" value="1"/>
</dbReference>
<keyword evidence="5" id="KW-1185">Reference proteome</keyword>
<dbReference type="Proteomes" id="UP001472677">
    <property type="component" value="Unassembled WGS sequence"/>
</dbReference>
<dbReference type="EMBL" id="JBBPBM010000009">
    <property type="protein sequence ID" value="KAK8568840.1"/>
    <property type="molecule type" value="Genomic_DNA"/>
</dbReference>
<dbReference type="InterPro" id="IPR045055">
    <property type="entry name" value="DNA2/NAM7-like"/>
</dbReference>
<dbReference type="CDD" id="cd18808">
    <property type="entry name" value="SF1_C_Upf1"/>
    <property type="match status" value="1"/>
</dbReference>
<dbReference type="Gene3D" id="3.40.50.300">
    <property type="entry name" value="P-loop containing nucleotide triphosphate hydrolases"/>
    <property type="match status" value="2"/>
</dbReference>
<dbReference type="PANTHER" id="PTHR10887">
    <property type="entry name" value="DNA2/NAM7 HELICASE FAMILY"/>
    <property type="match status" value="1"/>
</dbReference>
<reference evidence="4 5" key="1">
    <citation type="journal article" date="2024" name="G3 (Bethesda)">
        <title>Genome assembly of Hibiscus sabdariffa L. provides insights into metabolisms of medicinal natural products.</title>
        <authorList>
            <person name="Kim T."/>
        </authorList>
    </citation>
    <scope>NUCLEOTIDE SEQUENCE [LARGE SCALE GENOMIC DNA]</scope>
    <source>
        <strain evidence="4">TK-2024</strain>
        <tissue evidence="4">Old leaves</tissue>
    </source>
</reference>
<evidence type="ECO:0000259" key="1">
    <source>
        <dbReference type="Pfam" id="PF13086"/>
    </source>
</evidence>
<dbReference type="PANTHER" id="PTHR10887:SF522">
    <property type="entry name" value="P-LOOP CONTAINING NUCLEOSIDE TRIPHOSPHATE HYDROLASES SUPERFAMILY PROTEIN"/>
    <property type="match status" value="1"/>
</dbReference>
<dbReference type="Pfam" id="PF13087">
    <property type="entry name" value="AAA_12"/>
    <property type="match status" value="1"/>
</dbReference>
<gene>
    <name evidence="4" type="ORF">V6N12_007378</name>
</gene>
<dbReference type="Pfam" id="PF20073">
    <property type="entry name" value="DUF6469"/>
    <property type="match status" value="1"/>
</dbReference>
<dbReference type="InterPro" id="IPR041679">
    <property type="entry name" value="DNA2/NAM7-like_C"/>
</dbReference>